<dbReference type="EMBL" id="ABWE02004342">
    <property type="status" value="NOT_ANNOTATED_CDS"/>
    <property type="molecule type" value="Genomic_DNA"/>
</dbReference>
<dbReference type="HOGENOM" id="CLU_2502749_0_0_1"/>
<accession>M4C5Q5</accession>
<evidence type="ECO:0000313" key="2">
    <source>
        <dbReference type="Proteomes" id="UP000011713"/>
    </source>
</evidence>
<keyword evidence="2" id="KW-1185">Reference proteome</keyword>
<sequence>MHPCKVQLYEDTIQRKISVHQAEETLPFTEIKEHMDDTAEKHDPSMEQSIPLAKIPDSRVSNPATSPCRESLLAMTHRAGTKMLEK</sequence>
<proteinExistence type="predicted"/>
<name>M4C5Q5_HYAAE</name>
<dbReference type="AlphaFoldDB" id="M4C5Q5"/>
<dbReference type="EnsemblProtists" id="HpaT814432">
    <property type="protein sequence ID" value="HpaP814432"/>
    <property type="gene ID" value="HpaG814432"/>
</dbReference>
<organism evidence="1 2">
    <name type="scientific">Hyaloperonospora arabidopsidis (strain Emoy2)</name>
    <name type="common">Downy mildew agent</name>
    <name type="synonym">Peronospora arabidopsidis</name>
    <dbReference type="NCBI Taxonomy" id="559515"/>
    <lineage>
        <taxon>Eukaryota</taxon>
        <taxon>Sar</taxon>
        <taxon>Stramenopiles</taxon>
        <taxon>Oomycota</taxon>
        <taxon>Peronosporomycetes</taxon>
        <taxon>Peronosporales</taxon>
        <taxon>Peronosporaceae</taxon>
        <taxon>Hyaloperonospora</taxon>
    </lineage>
</organism>
<reference evidence="2" key="1">
    <citation type="journal article" date="2010" name="Science">
        <title>Signatures of adaptation to obligate biotrophy in the Hyaloperonospora arabidopsidis genome.</title>
        <authorList>
            <person name="Baxter L."/>
            <person name="Tripathy S."/>
            <person name="Ishaque N."/>
            <person name="Boot N."/>
            <person name="Cabral A."/>
            <person name="Kemen E."/>
            <person name="Thines M."/>
            <person name="Ah-Fong A."/>
            <person name="Anderson R."/>
            <person name="Badejoko W."/>
            <person name="Bittner-Eddy P."/>
            <person name="Boore J.L."/>
            <person name="Chibucos M.C."/>
            <person name="Coates M."/>
            <person name="Dehal P."/>
            <person name="Delehaunty K."/>
            <person name="Dong S."/>
            <person name="Downton P."/>
            <person name="Dumas B."/>
            <person name="Fabro G."/>
            <person name="Fronick C."/>
            <person name="Fuerstenberg S.I."/>
            <person name="Fulton L."/>
            <person name="Gaulin E."/>
            <person name="Govers F."/>
            <person name="Hughes L."/>
            <person name="Humphray S."/>
            <person name="Jiang R.H."/>
            <person name="Judelson H."/>
            <person name="Kamoun S."/>
            <person name="Kyung K."/>
            <person name="Meijer H."/>
            <person name="Minx P."/>
            <person name="Morris P."/>
            <person name="Nelson J."/>
            <person name="Phuntumart V."/>
            <person name="Qutob D."/>
            <person name="Rehmany A."/>
            <person name="Rougon-Cardoso A."/>
            <person name="Ryden P."/>
            <person name="Torto-Alalibo T."/>
            <person name="Studholme D."/>
            <person name="Wang Y."/>
            <person name="Win J."/>
            <person name="Wood J."/>
            <person name="Clifton S.W."/>
            <person name="Rogers J."/>
            <person name="Van den Ackerveken G."/>
            <person name="Jones J.D."/>
            <person name="McDowell J.M."/>
            <person name="Beynon J."/>
            <person name="Tyler B.M."/>
        </authorList>
    </citation>
    <scope>NUCLEOTIDE SEQUENCE [LARGE SCALE GENOMIC DNA]</scope>
    <source>
        <strain evidence="2">Emoy2</strain>
    </source>
</reference>
<dbReference type="VEuPathDB" id="FungiDB:HpaG814432"/>
<dbReference type="Proteomes" id="UP000011713">
    <property type="component" value="Unassembled WGS sequence"/>
</dbReference>
<reference evidence="1" key="2">
    <citation type="submission" date="2015-06" db="UniProtKB">
        <authorList>
            <consortium name="EnsemblProtists"/>
        </authorList>
    </citation>
    <scope>IDENTIFICATION</scope>
    <source>
        <strain evidence="1">Emoy2</strain>
    </source>
</reference>
<evidence type="ECO:0000313" key="1">
    <source>
        <dbReference type="EnsemblProtists" id="HpaP814432"/>
    </source>
</evidence>
<dbReference type="InParanoid" id="M4C5Q5"/>
<protein>
    <submittedName>
        <fullName evidence="1">Uncharacterized protein</fullName>
    </submittedName>
</protein>